<keyword evidence="1" id="KW-0472">Membrane</keyword>
<keyword evidence="1" id="KW-1133">Transmembrane helix</keyword>
<accession>A0A542EEV9</accession>
<sequence length="412" mass="42942">MLGVALFGAIIACTLMGDGVQDSVTLVLLVCVAWVAESFSAFAQRFASMSLTSTLMGVAAVLCGPVGAAALGIIAASLFLSTWSSRVRAFNAVMTGWVGMAGGVVFSVMTDAGTGRRPWISEHISTLSFPMFVATLVMLLVNALLLSAVIHITAGVPYNVSLRDFGRSSSLLFLTGGLISYLVVVLWVGARIGPFTVLVMAPPLLLAQWAYSSLAAEASNVDHAVEALVSALELHRPGSRRHGELVMVIAEEIGNVRGLSEADVQDVRHAARLHHLGTIDPDRPNIITVDRESARSGAGLLDGVDFLSSVRKVIATQSDPLGAPGNTSVTGVLATADALASMLEHRLMELGRDAGVDSTLICECIEAVARRDELDPAARQGMSAAAGGTLPEQIIQKLASPSPLGVHEGAVG</sequence>
<feature type="transmembrane region" description="Helical" evidence="1">
    <location>
        <begin position="89"/>
        <end position="108"/>
    </location>
</feature>
<keyword evidence="3" id="KW-1185">Reference proteome</keyword>
<name>A0A542EEV9_9MICO</name>
<feature type="transmembrane region" description="Helical" evidence="1">
    <location>
        <begin position="55"/>
        <end position="83"/>
    </location>
</feature>
<dbReference type="RefSeq" id="WP_141927845.1">
    <property type="nucleotide sequence ID" value="NZ_BAABCI010000002.1"/>
</dbReference>
<organism evidence="2 3">
    <name type="scientific">Yimella lutea</name>
    <dbReference type="NCBI Taxonomy" id="587872"/>
    <lineage>
        <taxon>Bacteria</taxon>
        <taxon>Bacillati</taxon>
        <taxon>Actinomycetota</taxon>
        <taxon>Actinomycetes</taxon>
        <taxon>Micrococcales</taxon>
        <taxon>Dermacoccaceae</taxon>
        <taxon>Yimella</taxon>
    </lineage>
</organism>
<dbReference type="EMBL" id="VFMO01000001">
    <property type="protein sequence ID" value="TQJ13872.1"/>
    <property type="molecule type" value="Genomic_DNA"/>
</dbReference>
<dbReference type="OrthoDB" id="9802066at2"/>
<feature type="transmembrane region" description="Helical" evidence="1">
    <location>
        <begin position="170"/>
        <end position="190"/>
    </location>
</feature>
<reference evidence="2 3" key="1">
    <citation type="submission" date="2019-06" db="EMBL/GenBank/DDBJ databases">
        <title>Sequencing the genomes of 1000 actinobacteria strains.</title>
        <authorList>
            <person name="Klenk H.-P."/>
        </authorList>
    </citation>
    <scope>NUCLEOTIDE SEQUENCE [LARGE SCALE GENOMIC DNA]</scope>
    <source>
        <strain evidence="2 3">DSM 19828</strain>
    </source>
</reference>
<evidence type="ECO:0008006" key="4">
    <source>
        <dbReference type="Google" id="ProtNLM"/>
    </source>
</evidence>
<dbReference type="SUPFAM" id="SSF109604">
    <property type="entry name" value="HD-domain/PDEase-like"/>
    <property type="match status" value="1"/>
</dbReference>
<evidence type="ECO:0000313" key="3">
    <source>
        <dbReference type="Proteomes" id="UP000320806"/>
    </source>
</evidence>
<dbReference type="Gene3D" id="1.10.3210.10">
    <property type="entry name" value="Hypothetical protein af1432"/>
    <property type="match status" value="1"/>
</dbReference>
<dbReference type="AlphaFoldDB" id="A0A542EEV9"/>
<keyword evidence="1" id="KW-0812">Transmembrane</keyword>
<feature type="transmembrane region" description="Helical" evidence="1">
    <location>
        <begin position="129"/>
        <end position="150"/>
    </location>
</feature>
<dbReference type="Proteomes" id="UP000320806">
    <property type="component" value="Unassembled WGS sequence"/>
</dbReference>
<gene>
    <name evidence="2" type="ORF">FB459_1308</name>
</gene>
<evidence type="ECO:0000313" key="2">
    <source>
        <dbReference type="EMBL" id="TQJ13872.1"/>
    </source>
</evidence>
<proteinExistence type="predicted"/>
<feature type="transmembrane region" description="Helical" evidence="1">
    <location>
        <begin position="27"/>
        <end position="43"/>
    </location>
</feature>
<comment type="caution">
    <text evidence="2">The sequence shown here is derived from an EMBL/GenBank/DDBJ whole genome shotgun (WGS) entry which is preliminary data.</text>
</comment>
<protein>
    <recommendedName>
        <fullName evidence="4">HD domain-containing protein</fullName>
    </recommendedName>
</protein>
<evidence type="ECO:0000256" key="1">
    <source>
        <dbReference type="SAM" id="Phobius"/>
    </source>
</evidence>